<evidence type="ECO:0000256" key="3">
    <source>
        <dbReference type="ARBA" id="ARBA00022737"/>
    </source>
</evidence>
<dbReference type="InterPro" id="IPR036508">
    <property type="entry name" value="Chitin-bd_dom_sf"/>
</dbReference>
<keyword evidence="9" id="KW-1185">Reference proteome</keyword>
<feature type="chain" id="PRO_5008405991" description="Chitin-binding type-2 domain-containing protein" evidence="6">
    <location>
        <begin position="18"/>
        <end position="282"/>
    </location>
</feature>
<protein>
    <recommendedName>
        <fullName evidence="7">Chitin-binding type-2 domain-containing protein</fullName>
    </recommendedName>
</protein>
<evidence type="ECO:0000259" key="7">
    <source>
        <dbReference type="PROSITE" id="PS50940"/>
    </source>
</evidence>
<dbReference type="PROSITE" id="PS50940">
    <property type="entry name" value="CHIT_BIND_II"/>
    <property type="match status" value="4"/>
</dbReference>
<feature type="domain" description="Chitin-binding type-2" evidence="7">
    <location>
        <begin position="226"/>
        <end position="282"/>
    </location>
</feature>
<dbReference type="Proteomes" id="UP000092461">
    <property type="component" value="Unassembled WGS sequence"/>
</dbReference>
<evidence type="ECO:0000256" key="6">
    <source>
        <dbReference type="SAM" id="SignalP"/>
    </source>
</evidence>
<keyword evidence="3" id="KW-0677">Repeat</keyword>
<feature type="domain" description="Chitin-binding type-2" evidence="7">
    <location>
        <begin position="89"/>
        <end position="146"/>
    </location>
</feature>
<evidence type="ECO:0000313" key="8">
    <source>
        <dbReference type="EnsemblMetazoa" id="LLOJ006500-PA"/>
    </source>
</evidence>
<keyword evidence="4" id="KW-1015">Disulfide bond</keyword>
<proteinExistence type="predicted"/>
<dbReference type="VEuPathDB" id="VectorBase:LLONM1_004742"/>
<dbReference type="Gene3D" id="2.170.140.10">
    <property type="entry name" value="Chitin binding domain"/>
    <property type="match status" value="3"/>
</dbReference>
<dbReference type="GO" id="GO:0005576">
    <property type="term" value="C:extracellular region"/>
    <property type="evidence" value="ECO:0007669"/>
    <property type="project" value="InterPro"/>
</dbReference>
<feature type="signal peptide" evidence="6">
    <location>
        <begin position="1"/>
        <end position="17"/>
    </location>
</feature>
<feature type="domain" description="Chitin-binding type-2" evidence="7">
    <location>
        <begin position="153"/>
        <end position="211"/>
    </location>
</feature>
<keyword evidence="2 6" id="KW-0732">Signal</keyword>
<feature type="domain" description="Chitin-binding type-2" evidence="7">
    <location>
        <begin position="27"/>
        <end position="85"/>
    </location>
</feature>
<accession>A0A1B0CP27</accession>
<reference evidence="8" key="1">
    <citation type="submission" date="2020-05" db="UniProtKB">
        <authorList>
            <consortium name="EnsemblMetazoa"/>
        </authorList>
    </citation>
    <scope>IDENTIFICATION</scope>
    <source>
        <strain evidence="8">Jacobina</strain>
    </source>
</reference>
<keyword evidence="1" id="KW-0147">Chitin-binding</keyword>
<evidence type="ECO:0000256" key="4">
    <source>
        <dbReference type="ARBA" id="ARBA00023157"/>
    </source>
</evidence>
<keyword evidence="5" id="KW-0325">Glycoprotein</keyword>
<dbReference type="InterPro" id="IPR002557">
    <property type="entry name" value="Chitin-bd_dom"/>
</dbReference>
<evidence type="ECO:0000256" key="1">
    <source>
        <dbReference type="ARBA" id="ARBA00022669"/>
    </source>
</evidence>
<dbReference type="SMART" id="SM00494">
    <property type="entry name" value="ChtBD2"/>
    <property type="match status" value="4"/>
</dbReference>
<dbReference type="PANTHER" id="PTHR23301">
    <property type="entry name" value="CHITIN BINDING PERITROPHIN-A"/>
    <property type="match status" value="1"/>
</dbReference>
<dbReference type="GO" id="GO:0008061">
    <property type="term" value="F:chitin binding"/>
    <property type="evidence" value="ECO:0007669"/>
    <property type="project" value="UniProtKB-KW"/>
</dbReference>
<dbReference type="EMBL" id="AJWK01021341">
    <property type="status" value="NOT_ANNOTATED_CDS"/>
    <property type="molecule type" value="Genomic_DNA"/>
</dbReference>
<name>A0A1B0CP27_LUTLO</name>
<dbReference type="SUPFAM" id="SSF57625">
    <property type="entry name" value="Invertebrate chitin-binding proteins"/>
    <property type="match status" value="4"/>
</dbReference>
<organism evidence="8 9">
    <name type="scientific">Lutzomyia longipalpis</name>
    <name type="common">Sand fly</name>
    <dbReference type="NCBI Taxonomy" id="7200"/>
    <lineage>
        <taxon>Eukaryota</taxon>
        <taxon>Metazoa</taxon>
        <taxon>Ecdysozoa</taxon>
        <taxon>Arthropoda</taxon>
        <taxon>Hexapoda</taxon>
        <taxon>Insecta</taxon>
        <taxon>Pterygota</taxon>
        <taxon>Neoptera</taxon>
        <taxon>Endopterygota</taxon>
        <taxon>Diptera</taxon>
        <taxon>Nematocera</taxon>
        <taxon>Psychodoidea</taxon>
        <taxon>Psychodidae</taxon>
        <taxon>Lutzomyia</taxon>
        <taxon>Lutzomyia</taxon>
    </lineage>
</organism>
<dbReference type="EnsemblMetazoa" id="LLOJ006500-RA">
    <property type="protein sequence ID" value="LLOJ006500-PA"/>
    <property type="gene ID" value="LLOJ006500"/>
</dbReference>
<dbReference type="InterPro" id="IPR051940">
    <property type="entry name" value="Chitin_bind-dev_reg"/>
</dbReference>
<evidence type="ECO:0000256" key="5">
    <source>
        <dbReference type="ARBA" id="ARBA00023180"/>
    </source>
</evidence>
<dbReference type="Pfam" id="PF01607">
    <property type="entry name" value="CBM_14"/>
    <property type="match status" value="4"/>
</dbReference>
<dbReference type="PANTHER" id="PTHR23301:SF0">
    <property type="entry name" value="CHITIN-BINDING TYPE-2 DOMAIN-CONTAINING PROTEIN-RELATED"/>
    <property type="match status" value="1"/>
</dbReference>
<dbReference type="AlphaFoldDB" id="A0A1B0CP27"/>
<evidence type="ECO:0000313" key="9">
    <source>
        <dbReference type="Proteomes" id="UP000092461"/>
    </source>
</evidence>
<evidence type="ECO:0000256" key="2">
    <source>
        <dbReference type="ARBA" id="ARBA00022729"/>
    </source>
</evidence>
<dbReference type="VEuPathDB" id="VectorBase:LLOJ006500"/>
<sequence>MRAIASLLLLLAPLVIGQEACTDVYPPAMCQGIVENRFISSFRGCQNWVQCIGGNVANCGMCTGFLHFDPSTQTCTYPEYANCDIYAANITCTIGEVSREPHPNNCNLYFLCTGDATPIQMSCADNLHFDPVLRKCNFPELAQCETVAPPPGPVVCPDVGGISLIPDPHSCDHFYICDFNQNANRHQCPPNYHFCQDHRFCLPIGVAVCALPSSPIERVFGVKQQFYDCPYSGIHFMPYSGNCAQYILCIDGSSHVQRCADGLYFNPTSQRCEVQSNVICPY</sequence>